<name>A0AAV9VKS0_9PEZI</name>
<proteinExistence type="predicted"/>
<gene>
    <name evidence="1" type="ORF">TWF730_005865</name>
</gene>
<keyword evidence="2" id="KW-1185">Reference proteome</keyword>
<protein>
    <recommendedName>
        <fullName evidence="3">F-box domain-containing protein</fullName>
    </recommendedName>
</protein>
<evidence type="ECO:0000313" key="1">
    <source>
        <dbReference type="EMBL" id="KAK6362168.1"/>
    </source>
</evidence>
<evidence type="ECO:0008006" key="3">
    <source>
        <dbReference type="Google" id="ProtNLM"/>
    </source>
</evidence>
<accession>A0AAV9VKS0</accession>
<organism evidence="1 2">
    <name type="scientific">Orbilia blumenaviensis</name>
    <dbReference type="NCBI Taxonomy" id="1796055"/>
    <lineage>
        <taxon>Eukaryota</taxon>
        <taxon>Fungi</taxon>
        <taxon>Dikarya</taxon>
        <taxon>Ascomycota</taxon>
        <taxon>Pezizomycotina</taxon>
        <taxon>Orbiliomycetes</taxon>
        <taxon>Orbiliales</taxon>
        <taxon>Orbiliaceae</taxon>
        <taxon>Orbilia</taxon>
    </lineage>
</organism>
<comment type="caution">
    <text evidence="1">The sequence shown here is derived from an EMBL/GenBank/DDBJ whole genome shotgun (WGS) entry which is preliminary data.</text>
</comment>
<reference evidence="1 2" key="1">
    <citation type="submission" date="2019-10" db="EMBL/GenBank/DDBJ databases">
        <authorList>
            <person name="Palmer J.M."/>
        </authorList>
    </citation>
    <scope>NUCLEOTIDE SEQUENCE [LARGE SCALE GENOMIC DNA]</scope>
    <source>
        <strain evidence="1 2">TWF730</strain>
    </source>
</reference>
<sequence length="446" mass="51710">MCNTTLPIPTELVFNILERCGRHDVYNFALTSKANYDASVHILYRHIDLIVAIKSGALKRHENQGVYDFVRIVDLPIGFSSPEFFTDPETPYPVAVVQNELQRFKNIRELHLLIAEEKYGLDCPTARILLYVFTRYISRLSTLFLEIYGSEALRLELENFFGELGGSVSEFSRQHDKLKTIKIWITHSLPKRLLLSISPLFSRFVTGVERIELRSRSNLEVDLSPDQWMPDSFFIYDLFESKSVKFAAIEDKFSDPSVRPFKYIRKAWPNLVELELDLGVNHRAEHYADITSLEHIQKLELMYPYYSWTSEVQENMAEEARQIAKVICLGIPTLQEISMKYMGGDGSKSQTAVFDCIHTEAAPPEGAEPIENIELELKELWNMMGDYHDTIMLMRLMRNLGYDRIVTPRIARYVLIDELKLDGLKFPQGNPYDHSYLKHDRFLGDF</sequence>
<dbReference type="Proteomes" id="UP001373714">
    <property type="component" value="Unassembled WGS sequence"/>
</dbReference>
<evidence type="ECO:0000313" key="2">
    <source>
        <dbReference type="Proteomes" id="UP001373714"/>
    </source>
</evidence>
<dbReference type="EMBL" id="JAVHNS010000002">
    <property type="protein sequence ID" value="KAK6362168.1"/>
    <property type="molecule type" value="Genomic_DNA"/>
</dbReference>
<dbReference type="AlphaFoldDB" id="A0AAV9VKS0"/>